<feature type="transmembrane region" description="Helical" evidence="10">
    <location>
        <begin position="171"/>
        <end position="199"/>
    </location>
</feature>
<evidence type="ECO:0000256" key="9">
    <source>
        <dbReference type="ARBA" id="ARBA00023136"/>
    </source>
</evidence>
<dbReference type="GO" id="GO:0005789">
    <property type="term" value="C:endoplasmic reticulum membrane"/>
    <property type="evidence" value="ECO:0007669"/>
    <property type="project" value="UniProtKB-SubCell"/>
</dbReference>
<evidence type="ECO:0000256" key="11">
    <source>
        <dbReference type="SAM" id="SignalP"/>
    </source>
</evidence>
<organism evidence="12 13">
    <name type="scientific">Auxenochlorella protothecoides</name>
    <name type="common">Green microalga</name>
    <name type="synonym">Chlorella protothecoides</name>
    <dbReference type="NCBI Taxonomy" id="3075"/>
    <lineage>
        <taxon>Eukaryota</taxon>
        <taxon>Viridiplantae</taxon>
        <taxon>Chlorophyta</taxon>
        <taxon>core chlorophytes</taxon>
        <taxon>Trebouxiophyceae</taxon>
        <taxon>Chlorellales</taxon>
        <taxon>Chlorellaceae</taxon>
        <taxon>Auxenochlorella</taxon>
    </lineage>
</organism>
<feature type="signal peptide" evidence="11">
    <location>
        <begin position="1"/>
        <end position="17"/>
    </location>
</feature>
<dbReference type="KEGG" id="apro:F751_1885"/>
<gene>
    <name evidence="12" type="ORF">F751_1885</name>
</gene>
<evidence type="ECO:0000313" key="12">
    <source>
        <dbReference type="EMBL" id="KFM25006.1"/>
    </source>
</evidence>
<reference evidence="12 13" key="1">
    <citation type="journal article" date="2014" name="BMC Genomics">
        <title>Oil accumulation mechanisms of the oleaginous microalga Chlorella protothecoides revealed through its genome, transcriptomes, and proteomes.</title>
        <authorList>
            <person name="Gao C."/>
            <person name="Wang Y."/>
            <person name="Shen Y."/>
            <person name="Yan D."/>
            <person name="He X."/>
            <person name="Dai J."/>
            <person name="Wu Q."/>
        </authorList>
    </citation>
    <scope>NUCLEOTIDE SEQUENCE [LARGE SCALE GENOMIC DNA]</scope>
    <source>
        <strain evidence="12 13">0710</strain>
    </source>
</reference>
<dbReference type="PANTHER" id="PTHR12413:SF2">
    <property type="entry name" value="DOLICHYL PYROPHOSPHATE GLC1MAN9GLCNAC2 ALPHA-1,3-GLUCOSYLTRANSFERASE-RELATED"/>
    <property type="match status" value="1"/>
</dbReference>
<dbReference type="STRING" id="3075.A0A087SH02"/>
<dbReference type="eggNOG" id="KOG2576">
    <property type="taxonomic scope" value="Eukaryota"/>
</dbReference>
<feature type="transmembrane region" description="Helical" evidence="10">
    <location>
        <begin position="211"/>
        <end position="232"/>
    </location>
</feature>
<feature type="transmembrane region" description="Helical" evidence="10">
    <location>
        <begin position="433"/>
        <end position="453"/>
    </location>
</feature>
<evidence type="ECO:0000256" key="2">
    <source>
        <dbReference type="ARBA" id="ARBA00004922"/>
    </source>
</evidence>
<evidence type="ECO:0000256" key="6">
    <source>
        <dbReference type="ARBA" id="ARBA00022692"/>
    </source>
</evidence>
<proteinExistence type="inferred from homology"/>
<dbReference type="EMBL" id="KL662111">
    <property type="protein sequence ID" value="KFM25006.1"/>
    <property type="molecule type" value="Genomic_DNA"/>
</dbReference>
<dbReference type="Proteomes" id="UP000028924">
    <property type="component" value="Unassembled WGS sequence"/>
</dbReference>
<dbReference type="PANTHER" id="PTHR12413">
    <property type="entry name" value="DOLICHYL GLYCOSYLTRANSFERASE"/>
    <property type="match status" value="1"/>
</dbReference>
<feature type="transmembrane region" description="Helical" evidence="10">
    <location>
        <begin position="98"/>
        <end position="119"/>
    </location>
</feature>
<dbReference type="Pfam" id="PF03155">
    <property type="entry name" value="Alg6_Alg8"/>
    <property type="match status" value="1"/>
</dbReference>
<keyword evidence="7 10" id="KW-0256">Endoplasmic reticulum</keyword>
<dbReference type="RefSeq" id="XP_011397894.1">
    <property type="nucleotide sequence ID" value="XM_011399592.1"/>
</dbReference>
<evidence type="ECO:0000256" key="8">
    <source>
        <dbReference type="ARBA" id="ARBA00022989"/>
    </source>
</evidence>
<protein>
    <recommendedName>
        <fullName evidence="10">Alpha-1,3-glucosyltransferase</fullName>
        <ecNumber evidence="10">2.4.1.-</ecNumber>
    </recommendedName>
</protein>
<dbReference type="OrthoDB" id="1689333at2759"/>
<feature type="transmembrane region" description="Helical" evidence="10">
    <location>
        <begin position="7"/>
        <end position="26"/>
    </location>
</feature>
<evidence type="ECO:0000256" key="4">
    <source>
        <dbReference type="ARBA" id="ARBA00022676"/>
    </source>
</evidence>
<comment type="pathway">
    <text evidence="2 10">Protein modification; protein glycosylation.</text>
</comment>
<dbReference type="AlphaFoldDB" id="A0A087SH02"/>
<feature type="transmembrane region" description="Helical" evidence="10">
    <location>
        <begin position="374"/>
        <end position="393"/>
    </location>
</feature>
<name>A0A087SH02_AUXPR</name>
<evidence type="ECO:0000256" key="10">
    <source>
        <dbReference type="RuleBase" id="RU363110"/>
    </source>
</evidence>
<keyword evidence="6 10" id="KW-0812">Transmembrane</keyword>
<evidence type="ECO:0000313" key="13">
    <source>
        <dbReference type="Proteomes" id="UP000028924"/>
    </source>
</evidence>
<dbReference type="EC" id="2.4.1.-" evidence="10"/>
<feature type="chain" id="PRO_5001828883" description="Alpha-1,3-glucosyltransferase" evidence="11">
    <location>
        <begin position="18"/>
        <end position="495"/>
    </location>
</feature>
<dbReference type="GeneID" id="23613276"/>
<evidence type="ECO:0000256" key="7">
    <source>
        <dbReference type="ARBA" id="ARBA00022824"/>
    </source>
</evidence>
<feature type="transmembrane region" description="Helical" evidence="10">
    <location>
        <begin position="459"/>
        <end position="482"/>
    </location>
</feature>
<feature type="transmembrane region" description="Helical" evidence="10">
    <location>
        <begin position="399"/>
        <end position="421"/>
    </location>
</feature>
<dbReference type="GO" id="GO:0042283">
    <property type="term" value="F:dolichyl pyrophosphate Glc1Man9GlcNAc2 alpha-1,3-glucosyltransferase activity"/>
    <property type="evidence" value="ECO:0007669"/>
    <property type="project" value="TreeGrafter"/>
</dbReference>
<dbReference type="InterPro" id="IPR004856">
    <property type="entry name" value="Glyco_trans_ALG6/ALG8"/>
</dbReference>
<dbReference type="GO" id="GO:0006487">
    <property type="term" value="P:protein N-linked glycosylation"/>
    <property type="evidence" value="ECO:0007669"/>
    <property type="project" value="TreeGrafter"/>
</dbReference>
<sequence length="495" mass="54696">MECRMPSVWSILGLATAIKVLLVPAYKSTDFEVHRNWMAITYSLPTSKWYTESTSEWTLDYPPFFAWFEWALAQAASWADPAMLEVPRLNYASHATVAFQRGSVIVSEVALLAAAWWACRSLGRRAQSLALALVALHPGLIMVDHIHFQYNGILLGIFVASMAALRDGQHLLGAALFAVLLNFKHIFLYAAPVYFVFLLRHYCRGRSAPSRFLLLGCIVAAVFLLSMGPFVTRGQAGQLASRLFPFDRGLVHAYWAPNFWALYAAADKVLAAAVRRSGRWLPPTARMTGGLVGTAAFEVLPPVGSRATALVTLVAMAPCLLHTWRFPNPARFPQAALHCTLVSFFFGYHVHEKAILMVLVPGAVFVVHEAHPALANRFFFLTTLGTYSLFPLLYRPEEYSIKVLLLVLYTASAPQLLSWQLGTPSRLHTLPGAYLWGLVGVEAASSWILPYLLGSRLPFLPLALVSCYCAVGMGAALIWSSFSYISPPEPKRAPH</sequence>
<evidence type="ECO:0000256" key="3">
    <source>
        <dbReference type="ARBA" id="ARBA00008715"/>
    </source>
</evidence>
<feature type="transmembrane region" description="Helical" evidence="10">
    <location>
        <begin position="307"/>
        <end position="326"/>
    </location>
</feature>
<dbReference type="UniPathway" id="UPA00378"/>
<keyword evidence="11" id="KW-0732">Signal</keyword>
<evidence type="ECO:0000256" key="5">
    <source>
        <dbReference type="ARBA" id="ARBA00022679"/>
    </source>
</evidence>
<keyword evidence="8 10" id="KW-1133">Transmembrane helix</keyword>
<comment type="similarity">
    <text evidence="3 10">Belongs to the ALG6/ALG8 glucosyltransferase family.</text>
</comment>
<keyword evidence="4 10" id="KW-0328">Glycosyltransferase</keyword>
<comment type="subcellular location">
    <subcellularLocation>
        <location evidence="1 10">Endoplasmic reticulum membrane</location>
        <topology evidence="1 10">Multi-pass membrane protein</topology>
    </subcellularLocation>
</comment>
<keyword evidence="5 10" id="KW-0808">Transferase</keyword>
<accession>A0A087SH02</accession>
<keyword evidence="9 10" id="KW-0472">Membrane</keyword>
<keyword evidence="13" id="KW-1185">Reference proteome</keyword>
<feature type="transmembrane region" description="Helical" evidence="10">
    <location>
        <begin position="346"/>
        <end position="367"/>
    </location>
</feature>
<evidence type="ECO:0000256" key="1">
    <source>
        <dbReference type="ARBA" id="ARBA00004477"/>
    </source>
</evidence>